<reference evidence="2 3" key="1">
    <citation type="journal article" date="2019" name="Commun. Biol.">
        <title>The bagworm genome reveals a unique fibroin gene that provides high tensile strength.</title>
        <authorList>
            <person name="Kono N."/>
            <person name="Nakamura H."/>
            <person name="Ohtoshi R."/>
            <person name="Tomita M."/>
            <person name="Numata K."/>
            <person name="Arakawa K."/>
        </authorList>
    </citation>
    <scope>NUCLEOTIDE SEQUENCE [LARGE SCALE GENOMIC DNA]</scope>
</reference>
<feature type="compositionally biased region" description="Basic and acidic residues" evidence="1">
    <location>
        <begin position="1"/>
        <end position="10"/>
    </location>
</feature>
<evidence type="ECO:0000256" key="1">
    <source>
        <dbReference type="SAM" id="MobiDB-lite"/>
    </source>
</evidence>
<accession>A0A4C1ZSC9</accession>
<dbReference type="EMBL" id="BGZK01002042">
    <property type="protein sequence ID" value="GBP89899.1"/>
    <property type="molecule type" value="Genomic_DNA"/>
</dbReference>
<gene>
    <name evidence="2" type="ORF">EVAR_65391_1</name>
</gene>
<feature type="region of interest" description="Disordered" evidence="1">
    <location>
        <begin position="1"/>
        <end position="43"/>
    </location>
</feature>
<protein>
    <submittedName>
        <fullName evidence="2">Uncharacterized protein</fullName>
    </submittedName>
</protein>
<evidence type="ECO:0000313" key="3">
    <source>
        <dbReference type="Proteomes" id="UP000299102"/>
    </source>
</evidence>
<proteinExistence type="predicted"/>
<evidence type="ECO:0000313" key="2">
    <source>
        <dbReference type="EMBL" id="GBP89899.1"/>
    </source>
</evidence>
<dbReference type="AlphaFoldDB" id="A0A4C1ZSC9"/>
<dbReference type="Proteomes" id="UP000299102">
    <property type="component" value="Unassembled WGS sequence"/>
</dbReference>
<keyword evidence="3" id="KW-1185">Reference proteome</keyword>
<organism evidence="2 3">
    <name type="scientific">Eumeta variegata</name>
    <name type="common">Bagworm moth</name>
    <name type="synonym">Eumeta japonica</name>
    <dbReference type="NCBI Taxonomy" id="151549"/>
    <lineage>
        <taxon>Eukaryota</taxon>
        <taxon>Metazoa</taxon>
        <taxon>Ecdysozoa</taxon>
        <taxon>Arthropoda</taxon>
        <taxon>Hexapoda</taxon>
        <taxon>Insecta</taxon>
        <taxon>Pterygota</taxon>
        <taxon>Neoptera</taxon>
        <taxon>Endopterygota</taxon>
        <taxon>Lepidoptera</taxon>
        <taxon>Glossata</taxon>
        <taxon>Ditrysia</taxon>
        <taxon>Tineoidea</taxon>
        <taxon>Psychidae</taxon>
        <taxon>Oiketicinae</taxon>
        <taxon>Eumeta</taxon>
    </lineage>
</organism>
<sequence length="99" mass="10722">MGNFESRKILPDSIPNGPTSRRVASRHVRPVRASSVGSSTHIKKGCGSEVRTILAPPAAAGPSRAHHHSSVTANCCKRLREKRSEGIIKTSRKVKSKEQ</sequence>
<comment type="caution">
    <text evidence="2">The sequence shown here is derived from an EMBL/GenBank/DDBJ whole genome shotgun (WGS) entry which is preliminary data.</text>
</comment>
<name>A0A4C1ZSC9_EUMVA</name>